<dbReference type="FunFam" id="3.40.50.1970:FF:000003">
    <property type="entry name" value="Alcohol dehydrogenase, iron-containing"/>
    <property type="match status" value="1"/>
</dbReference>
<dbReference type="InterPro" id="IPR001670">
    <property type="entry name" value="ADH_Fe/GldA"/>
</dbReference>
<proteinExistence type="inferred from homology"/>
<dbReference type="PANTHER" id="PTHR11496:SF102">
    <property type="entry name" value="ALCOHOL DEHYDROGENASE 4"/>
    <property type="match status" value="1"/>
</dbReference>
<dbReference type="InterPro" id="IPR056798">
    <property type="entry name" value="ADH_Fe_C"/>
</dbReference>
<keyword evidence="2" id="KW-0560">Oxidoreductase</keyword>
<dbReference type="SUPFAM" id="SSF56796">
    <property type="entry name" value="Dehydroquinate synthase-like"/>
    <property type="match status" value="1"/>
</dbReference>
<dbReference type="InterPro" id="IPR039697">
    <property type="entry name" value="Alcohol_dehydrogenase_Fe"/>
</dbReference>
<dbReference type="Proteomes" id="UP000248079">
    <property type="component" value="Unassembled WGS sequence"/>
</dbReference>
<dbReference type="GO" id="GO:0004022">
    <property type="term" value="F:alcohol dehydrogenase (NAD+) activity"/>
    <property type="evidence" value="ECO:0007669"/>
    <property type="project" value="TreeGrafter"/>
</dbReference>
<dbReference type="Gene3D" id="3.40.50.1970">
    <property type="match status" value="1"/>
</dbReference>
<dbReference type="Pfam" id="PF25137">
    <property type="entry name" value="ADH_Fe_C"/>
    <property type="match status" value="1"/>
</dbReference>
<reference evidence="5 6" key="1">
    <citation type="submission" date="2018-05" db="EMBL/GenBank/DDBJ databases">
        <title>Marinifilum breve JC075T sp. nov., a marine bacterium isolated from Yongle Blue Hole in the South China Sea.</title>
        <authorList>
            <person name="Fu T."/>
        </authorList>
    </citation>
    <scope>NUCLEOTIDE SEQUENCE [LARGE SCALE GENOMIC DNA]</scope>
    <source>
        <strain evidence="5 6">JC075</strain>
    </source>
</reference>
<name>A0A2V3ZXR8_9BACT</name>
<dbReference type="AlphaFoldDB" id="A0A2V3ZXR8"/>
<comment type="similarity">
    <text evidence="1">Belongs to the iron-containing alcohol dehydrogenase family.</text>
</comment>
<accession>A0A2V3ZXR8</accession>
<evidence type="ECO:0000259" key="3">
    <source>
        <dbReference type="Pfam" id="PF00465"/>
    </source>
</evidence>
<dbReference type="PANTHER" id="PTHR11496">
    <property type="entry name" value="ALCOHOL DEHYDROGENASE"/>
    <property type="match status" value="1"/>
</dbReference>
<evidence type="ECO:0000313" key="5">
    <source>
        <dbReference type="EMBL" id="PXY01116.1"/>
    </source>
</evidence>
<gene>
    <name evidence="5" type="ORF">DF185_10725</name>
</gene>
<sequence>MIEFHYNFPTRIIFGENKIDEISNLITPFGNKVLIICGSKSNQASGTLERLQKLLTSHNISFTVFEGVTTNPTEEIIKSGATKLKESKSDLIISIGGGSVHDAAKAINLSLSHEDKLIDYTVTGKHSVPGIKNELLPLITIPTITGTGAEISPASLVRLNLQKHIIFSPFLFPFASIYDISVMTCSERSTISKVGIDAFFQGLEAYLAKNSNPFSDKFALEAIKNSILYLPALSKQPDDLKAKSYVALSALDSLLGVSNSGVGAIHALSDPLSGRYNIHHGVAQTIVAKGILSYYKSIKLPKLKLLEDELVKLITPLHKSFPKDIIAQYEWFLEKLDVNITEDLEILRAKKVDMYKLTEESQNPDMATAPVELTSDIIENIFHNSIK</sequence>
<evidence type="ECO:0000259" key="4">
    <source>
        <dbReference type="Pfam" id="PF25137"/>
    </source>
</evidence>
<dbReference type="Gene3D" id="1.20.1090.10">
    <property type="entry name" value="Dehydroquinate synthase-like - alpha domain"/>
    <property type="match status" value="1"/>
</dbReference>
<evidence type="ECO:0000256" key="2">
    <source>
        <dbReference type="ARBA" id="ARBA00023002"/>
    </source>
</evidence>
<dbReference type="Pfam" id="PF00465">
    <property type="entry name" value="Fe-ADH"/>
    <property type="match status" value="1"/>
</dbReference>
<feature type="domain" description="Alcohol dehydrogenase iron-type/glycerol dehydrogenase GldA" evidence="3">
    <location>
        <begin position="9"/>
        <end position="179"/>
    </location>
</feature>
<organism evidence="5 6">
    <name type="scientific">Marinifilum breve</name>
    <dbReference type="NCBI Taxonomy" id="2184082"/>
    <lineage>
        <taxon>Bacteria</taxon>
        <taxon>Pseudomonadati</taxon>
        <taxon>Bacteroidota</taxon>
        <taxon>Bacteroidia</taxon>
        <taxon>Marinilabiliales</taxon>
        <taxon>Marinifilaceae</taxon>
    </lineage>
</organism>
<evidence type="ECO:0000256" key="1">
    <source>
        <dbReference type="ARBA" id="ARBA00007358"/>
    </source>
</evidence>
<comment type="caution">
    <text evidence="5">The sequence shown here is derived from an EMBL/GenBank/DDBJ whole genome shotgun (WGS) entry which is preliminary data.</text>
</comment>
<keyword evidence="6" id="KW-1185">Reference proteome</keyword>
<protein>
    <submittedName>
        <fullName evidence="5">Uncharacterized protein</fullName>
    </submittedName>
</protein>
<dbReference type="RefSeq" id="WP_110360747.1">
    <property type="nucleotide sequence ID" value="NZ_QFLI01000004.1"/>
</dbReference>
<evidence type="ECO:0000313" key="6">
    <source>
        <dbReference type="Proteomes" id="UP000248079"/>
    </source>
</evidence>
<dbReference type="GO" id="GO:0046872">
    <property type="term" value="F:metal ion binding"/>
    <property type="evidence" value="ECO:0007669"/>
    <property type="project" value="InterPro"/>
</dbReference>
<dbReference type="OrthoDB" id="9801156at2"/>
<feature type="domain" description="Fe-containing alcohol dehydrogenase-like C-terminal" evidence="4">
    <location>
        <begin position="195"/>
        <end position="385"/>
    </location>
</feature>
<dbReference type="EMBL" id="QFLI01000004">
    <property type="protein sequence ID" value="PXY01116.1"/>
    <property type="molecule type" value="Genomic_DNA"/>
</dbReference>